<dbReference type="Proteomes" id="UP000663831">
    <property type="component" value="Unassembled WGS sequence"/>
</dbReference>
<gene>
    <name evidence="3" type="ORF">RDB_LOCUS95436</name>
</gene>
<protein>
    <submittedName>
        <fullName evidence="3">Uncharacterized protein</fullName>
    </submittedName>
</protein>
<organism evidence="3 4">
    <name type="scientific">Rhizoctonia solani</name>
    <dbReference type="NCBI Taxonomy" id="456999"/>
    <lineage>
        <taxon>Eukaryota</taxon>
        <taxon>Fungi</taxon>
        <taxon>Dikarya</taxon>
        <taxon>Basidiomycota</taxon>
        <taxon>Agaricomycotina</taxon>
        <taxon>Agaricomycetes</taxon>
        <taxon>Cantharellales</taxon>
        <taxon>Ceratobasidiaceae</taxon>
        <taxon>Rhizoctonia</taxon>
    </lineage>
</organism>
<feature type="region of interest" description="Disordered" evidence="1">
    <location>
        <begin position="179"/>
        <end position="216"/>
    </location>
</feature>
<feature type="chain" id="PRO_5034748271" evidence="2">
    <location>
        <begin position="22"/>
        <end position="253"/>
    </location>
</feature>
<proteinExistence type="predicted"/>
<evidence type="ECO:0000313" key="4">
    <source>
        <dbReference type="Proteomes" id="UP000663831"/>
    </source>
</evidence>
<keyword evidence="2" id="KW-0732">Signal</keyword>
<dbReference type="AlphaFoldDB" id="A0A8H3GXC3"/>
<feature type="compositionally biased region" description="Acidic residues" evidence="1">
    <location>
        <begin position="185"/>
        <end position="207"/>
    </location>
</feature>
<evidence type="ECO:0000256" key="1">
    <source>
        <dbReference type="SAM" id="MobiDB-lite"/>
    </source>
</evidence>
<evidence type="ECO:0000313" key="3">
    <source>
        <dbReference type="EMBL" id="CAE6478267.1"/>
    </source>
</evidence>
<sequence>MARLGWLSAILLVHYPLYSKSSLPLVMSNNNMRSLRRGGTTPICLARQGKLCRCTTCTSSIASTATTVSDVSTTCPPSEIDDRESVQDFEIPRGARCPPLQAFPTASTVIESVYDYQDNEASAGEFVGPDGRYMSPSQNPINYSFSRASSRARTDSVSTVASDRTVVCPGANALQRNESVVFNATDDDDDDEDDDESESESESEEPDTYLPPLSTTMVGLVPVQRIGPVRPNYNRNPAPEFPIVSLRDRRRYF</sequence>
<evidence type="ECO:0000256" key="2">
    <source>
        <dbReference type="SAM" id="SignalP"/>
    </source>
</evidence>
<comment type="caution">
    <text evidence="3">The sequence shown here is derived from an EMBL/GenBank/DDBJ whole genome shotgun (WGS) entry which is preliminary data.</text>
</comment>
<feature type="signal peptide" evidence="2">
    <location>
        <begin position="1"/>
        <end position="21"/>
    </location>
</feature>
<accession>A0A8H3GXC3</accession>
<name>A0A8H3GXC3_9AGAM</name>
<reference evidence="3" key="1">
    <citation type="submission" date="2021-01" db="EMBL/GenBank/DDBJ databases">
        <authorList>
            <person name="Kaushik A."/>
        </authorList>
    </citation>
    <scope>NUCLEOTIDE SEQUENCE</scope>
    <source>
        <strain evidence="3">AG3-1AP</strain>
    </source>
</reference>
<dbReference type="EMBL" id="CAJMWV010003219">
    <property type="protein sequence ID" value="CAE6478267.1"/>
    <property type="molecule type" value="Genomic_DNA"/>
</dbReference>